<accession>A0ABU0S843</accession>
<keyword evidence="1" id="KW-0472">Membrane</keyword>
<organism evidence="2 3">
    <name type="scientific">Phyllobacterium ifriqiyense</name>
    <dbReference type="NCBI Taxonomy" id="314238"/>
    <lineage>
        <taxon>Bacteria</taxon>
        <taxon>Pseudomonadati</taxon>
        <taxon>Pseudomonadota</taxon>
        <taxon>Alphaproteobacteria</taxon>
        <taxon>Hyphomicrobiales</taxon>
        <taxon>Phyllobacteriaceae</taxon>
        <taxon>Phyllobacterium</taxon>
    </lineage>
</organism>
<evidence type="ECO:0000313" key="2">
    <source>
        <dbReference type="EMBL" id="MDQ0996928.1"/>
    </source>
</evidence>
<evidence type="ECO:0000256" key="1">
    <source>
        <dbReference type="SAM" id="Phobius"/>
    </source>
</evidence>
<dbReference type="Proteomes" id="UP001237780">
    <property type="component" value="Unassembled WGS sequence"/>
</dbReference>
<protein>
    <submittedName>
        <fullName evidence="2">Uncharacterized protein</fullName>
    </submittedName>
</protein>
<keyword evidence="1" id="KW-1133">Transmembrane helix</keyword>
<dbReference type="EMBL" id="JAUSZT010000003">
    <property type="protein sequence ID" value="MDQ0996928.1"/>
    <property type="molecule type" value="Genomic_DNA"/>
</dbReference>
<keyword evidence="1" id="KW-0812">Transmembrane</keyword>
<feature type="transmembrane region" description="Helical" evidence="1">
    <location>
        <begin position="6"/>
        <end position="24"/>
    </location>
</feature>
<sequence>MTLASIVFLIVFLFLIVIGIIGCIRECKQAGKYDGR</sequence>
<proteinExistence type="predicted"/>
<comment type="caution">
    <text evidence="2">The sequence shown here is derived from an EMBL/GenBank/DDBJ whole genome shotgun (WGS) entry which is preliminary data.</text>
</comment>
<keyword evidence="3" id="KW-1185">Reference proteome</keyword>
<gene>
    <name evidence="2" type="ORF">QFZ34_002110</name>
</gene>
<name>A0ABU0S843_9HYPH</name>
<evidence type="ECO:0000313" key="3">
    <source>
        <dbReference type="Proteomes" id="UP001237780"/>
    </source>
</evidence>
<reference evidence="2 3" key="1">
    <citation type="submission" date="2023-07" db="EMBL/GenBank/DDBJ databases">
        <title>Comparative genomics of wheat-associated soil bacteria to identify genetic determinants of phenazine resistance.</title>
        <authorList>
            <person name="Mouncey N."/>
        </authorList>
    </citation>
    <scope>NUCLEOTIDE SEQUENCE [LARGE SCALE GENOMIC DNA]</scope>
    <source>
        <strain evidence="2 3">W4I11</strain>
    </source>
</reference>